<dbReference type="InterPro" id="IPR001387">
    <property type="entry name" value="Cro/C1-type_HTH"/>
</dbReference>
<keyword evidence="1" id="KW-0238">DNA-binding</keyword>
<dbReference type="RefSeq" id="WP_102778141.1">
    <property type="nucleotide sequence ID" value="NZ_CBCSGP010000009.1"/>
</dbReference>
<dbReference type="PROSITE" id="PS50943">
    <property type="entry name" value="HTH_CROC1"/>
    <property type="match status" value="1"/>
</dbReference>
<keyword evidence="2" id="KW-0812">Transmembrane</keyword>
<dbReference type="SUPFAM" id="SSF47413">
    <property type="entry name" value="lambda repressor-like DNA-binding domains"/>
    <property type="match status" value="1"/>
</dbReference>
<evidence type="ECO:0000256" key="2">
    <source>
        <dbReference type="SAM" id="Phobius"/>
    </source>
</evidence>
<dbReference type="SMART" id="SM00530">
    <property type="entry name" value="HTH_XRE"/>
    <property type="match status" value="1"/>
</dbReference>
<feature type="domain" description="HTH cro/C1-type" evidence="3">
    <location>
        <begin position="7"/>
        <end position="61"/>
    </location>
</feature>
<dbReference type="Gene3D" id="1.10.260.40">
    <property type="entry name" value="lambda repressor-like DNA-binding domains"/>
    <property type="match status" value="1"/>
</dbReference>
<accession>A0A2N8LA38</accession>
<comment type="caution">
    <text evidence="4">The sequence shown here is derived from an EMBL/GenBank/DDBJ whole genome shotgun (WGS) entry which is preliminary data.</text>
</comment>
<organism evidence="4 5">
    <name type="scientific">Streptococcus penaeicida</name>
    <dbReference type="NCBI Taxonomy" id="1765960"/>
    <lineage>
        <taxon>Bacteria</taxon>
        <taxon>Bacillati</taxon>
        <taxon>Bacillota</taxon>
        <taxon>Bacilli</taxon>
        <taxon>Lactobacillales</taxon>
        <taxon>Streptococcaceae</taxon>
        <taxon>Streptococcus</taxon>
    </lineage>
</organism>
<sequence>MNISQVIKESRKKQGLTQQDLADKIYVTRQTISKWELGKSIPDQVSLNLLYKELQIEATAQKSMTQSLYGKKQVIMIGLILLLSPAVLLVRYCLFKLNQVKDKRLALLIKCILILLLGLYLKSLKDSVFYIACAALFLSYFSYRLYQLSLEKESKDE</sequence>
<evidence type="ECO:0000313" key="4">
    <source>
        <dbReference type="EMBL" id="PND47020.1"/>
    </source>
</evidence>
<protein>
    <recommendedName>
        <fullName evidence="3">HTH cro/C1-type domain-containing protein</fullName>
    </recommendedName>
</protein>
<keyword evidence="2" id="KW-0472">Membrane</keyword>
<feature type="transmembrane region" description="Helical" evidence="2">
    <location>
        <begin position="74"/>
        <end position="93"/>
    </location>
</feature>
<dbReference type="GO" id="GO:0003677">
    <property type="term" value="F:DNA binding"/>
    <property type="evidence" value="ECO:0007669"/>
    <property type="project" value="UniProtKB-KW"/>
</dbReference>
<dbReference type="PANTHER" id="PTHR46558">
    <property type="entry name" value="TRACRIPTIONAL REGULATORY PROTEIN-RELATED-RELATED"/>
    <property type="match status" value="1"/>
</dbReference>
<feature type="transmembrane region" description="Helical" evidence="2">
    <location>
        <begin position="127"/>
        <end position="146"/>
    </location>
</feature>
<dbReference type="Pfam" id="PF01381">
    <property type="entry name" value="HTH_3"/>
    <property type="match status" value="1"/>
</dbReference>
<dbReference type="EMBL" id="LOCM01000033">
    <property type="protein sequence ID" value="PND47020.1"/>
    <property type="molecule type" value="Genomic_DNA"/>
</dbReference>
<dbReference type="AlphaFoldDB" id="A0A2N8LA38"/>
<evidence type="ECO:0000259" key="3">
    <source>
        <dbReference type="PROSITE" id="PS50943"/>
    </source>
</evidence>
<keyword evidence="5" id="KW-1185">Reference proteome</keyword>
<dbReference type="PANTHER" id="PTHR46558:SF4">
    <property type="entry name" value="DNA-BIDING PHAGE PROTEIN"/>
    <property type="match status" value="1"/>
</dbReference>
<proteinExistence type="predicted"/>
<feature type="transmembrane region" description="Helical" evidence="2">
    <location>
        <begin position="105"/>
        <end position="121"/>
    </location>
</feature>
<gene>
    <name evidence="4" type="ORF">AT575_09555</name>
</gene>
<name>A0A2N8LA38_9STRE</name>
<evidence type="ECO:0000256" key="1">
    <source>
        <dbReference type="ARBA" id="ARBA00023125"/>
    </source>
</evidence>
<keyword evidence="2" id="KW-1133">Transmembrane helix</keyword>
<reference evidence="4 5" key="1">
    <citation type="submission" date="2015-12" db="EMBL/GenBank/DDBJ databases">
        <title>Streptococcus penaeicida sp. nov.</title>
        <authorList>
            <person name="Gomez-Gil B."/>
            <person name="Morales-Covarrubias M."/>
        </authorList>
    </citation>
    <scope>NUCLEOTIDE SEQUENCE [LARGE SCALE GENOMIC DNA]</scope>
    <source>
        <strain evidence="4 5">CAIM 1838</strain>
    </source>
</reference>
<dbReference type="Proteomes" id="UP000235963">
    <property type="component" value="Unassembled WGS sequence"/>
</dbReference>
<dbReference type="InterPro" id="IPR010982">
    <property type="entry name" value="Lambda_DNA-bd_dom_sf"/>
</dbReference>
<dbReference type="CDD" id="cd00093">
    <property type="entry name" value="HTH_XRE"/>
    <property type="match status" value="1"/>
</dbReference>
<evidence type="ECO:0000313" key="5">
    <source>
        <dbReference type="Proteomes" id="UP000235963"/>
    </source>
</evidence>
<dbReference type="OrthoDB" id="9805856at2"/>